<evidence type="ECO:0000256" key="1">
    <source>
        <dbReference type="SAM" id="Coils"/>
    </source>
</evidence>
<feature type="region of interest" description="Disordered" evidence="2">
    <location>
        <begin position="91"/>
        <end position="117"/>
    </location>
</feature>
<evidence type="ECO:0000256" key="3">
    <source>
        <dbReference type="SAM" id="Phobius"/>
    </source>
</evidence>
<reference evidence="4 5" key="1">
    <citation type="journal article" date="2019" name="Genome Biol. Evol.">
        <title>Nanopore Sequencing Significantly Improves Genome Assembly of the Protozoan Parasite Trypanosoma cruzi.</title>
        <authorList>
            <person name="Diaz-Viraque F."/>
            <person name="Pita S."/>
            <person name="Greif G."/>
            <person name="de Souza R.C.M."/>
            <person name="Iraola G."/>
            <person name="Robello C."/>
        </authorList>
    </citation>
    <scope>NUCLEOTIDE SEQUENCE [LARGE SCALE GENOMIC DNA]</scope>
    <source>
        <strain evidence="4 5">Berenice</strain>
    </source>
</reference>
<dbReference type="Proteomes" id="UP000583944">
    <property type="component" value="Unassembled WGS sequence"/>
</dbReference>
<keyword evidence="3" id="KW-0812">Transmembrane</keyword>
<accession>A0A7J6YBI5</accession>
<feature type="compositionally biased region" description="Polar residues" evidence="2">
    <location>
        <begin position="106"/>
        <end position="117"/>
    </location>
</feature>
<gene>
    <name evidence="4" type="ORF">ECC02_003081</name>
</gene>
<dbReference type="VEuPathDB" id="TriTrypDB:ECC02_003081"/>
<dbReference type="AlphaFoldDB" id="A0A7J6YBI5"/>
<feature type="coiled-coil region" evidence="1">
    <location>
        <begin position="518"/>
        <end position="559"/>
    </location>
</feature>
<evidence type="ECO:0000256" key="2">
    <source>
        <dbReference type="SAM" id="MobiDB-lite"/>
    </source>
</evidence>
<evidence type="ECO:0000313" key="4">
    <source>
        <dbReference type="EMBL" id="KAF5223893.1"/>
    </source>
</evidence>
<proteinExistence type="predicted"/>
<evidence type="ECO:0000313" key="5">
    <source>
        <dbReference type="Proteomes" id="UP000583944"/>
    </source>
</evidence>
<dbReference type="EMBL" id="JABDHM010000016">
    <property type="protein sequence ID" value="KAF5223893.1"/>
    <property type="molecule type" value="Genomic_DNA"/>
</dbReference>
<protein>
    <submittedName>
        <fullName evidence="4">Uncharacterized protein</fullName>
    </submittedName>
</protein>
<sequence>MLAKACAWGVKLSCGPLMSASSHFGCSFSIVLCICVCVCVCVFLWVGVRVFLFLSAAVYSAMSYRFLLVAVWWLQFGAFFLKSKEGVHKVKGRGKRQGRHMASVTGGRQKSRSSTAPSSFAALRTSNRQRRDVSERRRVKGSRTVSAERRAVKMENLQAQLTYHKTRLVEKLLDLYVRDALSNSFAELRRKERERTFHRALTASFSEWSASGEGGRKYTVGRSHATNGGPTANVSEMERMIRERLRDEYRVDAAHAAEHWFTSPQEDGFVFVVLRRLVSMTREEAQQEIRKAVAQYVDPHVKAFWDLKRPHRVTAGYSLYGSELRSVQEAIHRAIAKKRAELERNRATKTELQRADRVHRVKTAFSMLKRDVGDVSSLRYVVPERYEAPPEVQLKEQLRKLRVRVHQQQLEEQALQQRLESSREAAKKRLKLLRDEVEAIRQKIYQVEHEIASKTIDIEELQAASAKGLDDGRDADDNDDDKKKENMETTTTTTKWRKKKRGRSLSWAEQTLQLEFELAEATRDEPELQTRCEELRRRLQALTAEKNMLDAEIATNEAELTTSLSEKEEIARMLTAGVEKARATVLHLRRQQNLLVGELNSMRDVVLHGRSHGLLARRALKSRLLETASQLALEKLLHARLTAQVQWQREQIHREQQAISTLSNVPQRSAKERQMESFDRVVTLAKELARWTIDEGDKETTSLRNEDLESRIQDRVVVCHDACLRLRGEIAKMISNEELARRVAQRQQELLEHQWIEWKVRQEDLLVAAVEPFRSATVNASPLPVPLPTAEVLHHETQRLYAALSHMLHRESRCKAILQLLQGYEDRASSGNEIQLLPFRPAGNFTADSIRLSSLPSVATTTTTTTNTAPTGTVQPQSIIQMQISPAAAHRKMVLQFIKNEIQPLYDSNQISRVRFMDVVERVSRWFLTTHPLPQPVLAENEQQGICQQIQATLTWQDEQQIKRRGA</sequence>
<feature type="coiled-coil region" evidence="1">
    <location>
        <begin position="391"/>
        <end position="450"/>
    </location>
</feature>
<dbReference type="VEuPathDB" id="TriTrypDB:BCY84_05356"/>
<comment type="caution">
    <text evidence="4">The sequence shown here is derived from an EMBL/GenBank/DDBJ whole genome shotgun (WGS) entry which is preliminary data.</text>
</comment>
<name>A0A7J6YBI5_TRYCR</name>
<keyword evidence="3" id="KW-1133">Transmembrane helix</keyword>
<keyword evidence="3" id="KW-0472">Membrane</keyword>
<feature type="region of interest" description="Disordered" evidence="2">
    <location>
        <begin position="467"/>
        <end position="500"/>
    </location>
</feature>
<keyword evidence="1" id="KW-0175">Coiled coil</keyword>
<organism evidence="4 5">
    <name type="scientific">Trypanosoma cruzi</name>
    <dbReference type="NCBI Taxonomy" id="5693"/>
    <lineage>
        <taxon>Eukaryota</taxon>
        <taxon>Discoba</taxon>
        <taxon>Euglenozoa</taxon>
        <taxon>Kinetoplastea</taxon>
        <taxon>Metakinetoplastina</taxon>
        <taxon>Trypanosomatida</taxon>
        <taxon>Trypanosomatidae</taxon>
        <taxon>Trypanosoma</taxon>
        <taxon>Schizotrypanum</taxon>
    </lineage>
</organism>
<feature type="transmembrane region" description="Helical" evidence="3">
    <location>
        <begin position="28"/>
        <end position="52"/>
    </location>
</feature>